<gene>
    <name evidence="3" type="ORF">Mucpa_6323</name>
</gene>
<protein>
    <submittedName>
        <fullName evidence="3">Ion transport 2 domain protein</fullName>
    </submittedName>
</protein>
<keyword evidence="1" id="KW-0472">Membrane</keyword>
<dbReference type="Pfam" id="PF07885">
    <property type="entry name" value="Ion_trans_2"/>
    <property type="match status" value="1"/>
</dbReference>
<sequence>MIAQIQSYISRRKYEFLVVSFLILIFGDTFSGALCLAVLLPLQNMVIALIAFYPLKWLRLLLGTLITLVILVTLFNCCYFTQLGAGILCSIFFAYFAVIAVKVYQTILSNRFISSEMIAATFCGFVLLCLAGAIVFITIAVNYPGSFSNISIGVNRFKNLTYFSFTTLLTIGYGDIVPTTLVAKRAVMLMGLVGHFYTVVLTGIIIGKYIRGGFDLDEQPKVSL</sequence>
<accession>H1Y5V7</accession>
<proteinExistence type="predicted"/>
<dbReference type="STRING" id="714943.Mucpa_6323"/>
<feature type="transmembrane region" description="Helical" evidence="1">
    <location>
        <begin position="117"/>
        <end position="141"/>
    </location>
</feature>
<evidence type="ECO:0000313" key="3">
    <source>
        <dbReference type="EMBL" id="EHQ30379.1"/>
    </source>
</evidence>
<dbReference type="AlphaFoldDB" id="H1Y5V7"/>
<evidence type="ECO:0000256" key="1">
    <source>
        <dbReference type="SAM" id="Phobius"/>
    </source>
</evidence>
<keyword evidence="4" id="KW-1185">Reference proteome</keyword>
<dbReference type="InterPro" id="IPR013099">
    <property type="entry name" value="K_chnl_dom"/>
</dbReference>
<name>H1Y5V7_9SPHI</name>
<reference evidence="3" key="1">
    <citation type="submission" date="2011-09" db="EMBL/GenBank/DDBJ databases">
        <title>The permanent draft genome of Mucilaginibacter paludis DSM 18603.</title>
        <authorList>
            <consortium name="US DOE Joint Genome Institute (JGI-PGF)"/>
            <person name="Lucas S."/>
            <person name="Han J."/>
            <person name="Lapidus A."/>
            <person name="Bruce D."/>
            <person name="Goodwin L."/>
            <person name="Pitluck S."/>
            <person name="Peters L."/>
            <person name="Kyrpides N."/>
            <person name="Mavromatis K."/>
            <person name="Ivanova N."/>
            <person name="Mikhailova N."/>
            <person name="Held B."/>
            <person name="Detter J.C."/>
            <person name="Tapia R."/>
            <person name="Han C."/>
            <person name="Land M."/>
            <person name="Hauser L."/>
            <person name="Markowitz V."/>
            <person name="Cheng J.-F."/>
            <person name="Hugenholtz P."/>
            <person name="Woyke T."/>
            <person name="Wu D."/>
            <person name="Tindall B."/>
            <person name="Brambilla E."/>
            <person name="Klenk H.-P."/>
            <person name="Eisen J.A."/>
        </authorList>
    </citation>
    <scope>NUCLEOTIDE SEQUENCE [LARGE SCALE GENOMIC DNA]</scope>
    <source>
        <strain evidence="3">DSM 18603</strain>
    </source>
</reference>
<feature type="domain" description="Potassium channel" evidence="2">
    <location>
        <begin position="130"/>
        <end position="206"/>
    </location>
</feature>
<keyword evidence="1" id="KW-0812">Transmembrane</keyword>
<feature type="transmembrane region" description="Helical" evidence="1">
    <location>
        <begin position="162"/>
        <end position="181"/>
    </location>
</feature>
<dbReference type="SUPFAM" id="SSF81324">
    <property type="entry name" value="Voltage-gated potassium channels"/>
    <property type="match status" value="1"/>
</dbReference>
<evidence type="ECO:0000259" key="2">
    <source>
        <dbReference type="Pfam" id="PF07885"/>
    </source>
</evidence>
<dbReference type="Proteomes" id="UP000002774">
    <property type="component" value="Chromosome"/>
</dbReference>
<feature type="transmembrane region" description="Helical" evidence="1">
    <location>
        <begin position="16"/>
        <end position="40"/>
    </location>
</feature>
<feature type="transmembrane region" description="Helical" evidence="1">
    <location>
        <begin position="187"/>
        <end position="206"/>
    </location>
</feature>
<feature type="transmembrane region" description="Helical" evidence="1">
    <location>
        <begin position="87"/>
        <end position="105"/>
    </location>
</feature>
<dbReference type="OrthoDB" id="9799090at2"/>
<dbReference type="Gene3D" id="1.10.287.70">
    <property type="match status" value="1"/>
</dbReference>
<dbReference type="EMBL" id="CM001403">
    <property type="protein sequence ID" value="EHQ30379.1"/>
    <property type="molecule type" value="Genomic_DNA"/>
</dbReference>
<keyword evidence="1" id="KW-1133">Transmembrane helix</keyword>
<evidence type="ECO:0000313" key="4">
    <source>
        <dbReference type="Proteomes" id="UP000002774"/>
    </source>
</evidence>
<feature type="transmembrane region" description="Helical" evidence="1">
    <location>
        <begin position="60"/>
        <end position="80"/>
    </location>
</feature>
<dbReference type="RefSeq" id="WP_008512063.1">
    <property type="nucleotide sequence ID" value="NZ_CM001403.1"/>
</dbReference>
<dbReference type="HOGENOM" id="CLU_089632_0_0_10"/>
<dbReference type="eggNOG" id="ENOG5030ZCD">
    <property type="taxonomic scope" value="Bacteria"/>
</dbReference>
<organism evidence="3 4">
    <name type="scientific">Mucilaginibacter paludis DSM 18603</name>
    <dbReference type="NCBI Taxonomy" id="714943"/>
    <lineage>
        <taxon>Bacteria</taxon>
        <taxon>Pseudomonadati</taxon>
        <taxon>Bacteroidota</taxon>
        <taxon>Sphingobacteriia</taxon>
        <taxon>Sphingobacteriales</taxon>
        <taxon>Sphingobacteriaceae</taxon>
        <taxon>Mucilaginibacter</taxon>
    </lineage>
</organism>